<gene>
    <name evidence="2" type="ORF">SERLA73DRAFT_160833</name>
</gene>
<dbReference type="SUPFAM" id="SSF49562">
    <property type="entry name" value="C2 domain (Calcium/lipid-binding domain, CaLB)"/>
    <property type="match status" value="1"/>
</dbReference>
<dbReference type="OrthoDB" id="9991317at2759"/>
<reference evidence="3" key="1">
    <citation type="journal article" date="2011" name="Science">
        <title>The plant cell wall-decomposing machinery underlies the functional diversity of forest fungi.</title>
        <authorList>
            <person name="Eastwood D.C."/>
            <person name="Floudas D."/>
            <person name="Binder M."/>
            <person name="Majcherczyk A."/>
            <person name="Schneider P."/>
            <person name="Aerts A."/>
            <person name="Asiegbu F.O."/>
            <person name="Baker S.E."/>
            <person name="Barry K."/>
            <person name="Bendiksby M."/>
            <person name="Blumentritt M."/>
            <person name="Coutinho P.M."/>
            <person name="Cullen D."/>
            <person name="de Vries R.P."/>
            <person name="Gathman A."/>
            <person name="Goodell B."/>
            <person name="Henrissat B."/>
            <person name="Ihrmark K."/>
            <person name="Kauserud H."/>
            <person name="Kohler A."/>
            <person name="LaButti K."/>
            <person name="Lapidus A."/>
            <person name="Lavin J.L."/>
            <person name="Lee Y.-H."/>
            <person name="Lindquist E."/>
            <person name="Lilly W."/>
            <person name="Lucas S."/>
            <person name="Morin E."/>
            <person name="Murat C."/>
            <person name="Oguiza J.A."/>
            <person name="Park J."/>
            <person name="Pisabarro A.G."/>
            <person name="Riley R."/>
            <person name="Rosling A."/>
            <person name="Salamov A."/>
            <person name="Schmidt O."/>
            <person name="Schmutz J."/>
            <person name="Skrede I."/>
            <person name="Stenlid J."/>
            <person name="Wiebenga A."/>
            <person name="Xie X."/>
            <person name="Kuees U."/>
            <person name="Hibbett D.S."/>
            <person name="Hoffmeister D."/>
            <person name="Hoegberg N."/>
            <person name="Martin F."/>
            <person name="Grigoriev I.V."/>
            <person name="Watkinson S.C."/>
        </authorList>
    </citation>
    <scope>NUCLEOTIDE SEQUENCE [LARGE SCALE GENOMIC DNA]</scope>
    <source>
        <strain evidence="3">strain S7.3</strain>
    </source>
</reference>
<dbReference type="HOGENOM" id="CLU_001305_0_3_1"/>
<dbReference type="InParanoid" id="F8PXG7"/>
<evidence type="ECO:0000313" key="2">
    <source>
        <dbReference type="EMBL" id="EGN99493.1"/>
    </source>
</evidence>
<dbReference type="InterPro" id="IPR011990">
    <property type="entry name" value="TPR-like_helical_dom_sf"/>
</dbReference>
<feature type="domain" description="C2" evidence="1">
    <location>
        <begin position="1"/>
        <end position="105"/>
    </location>
</feature>
<sequence>MQFLLTVVGARGLKHPLPTPQSCMLFVTIKADGCEPMKTDCVVGPSDPNWNSSFTLNTVKTSQMCFCIRHTPDANSPSGDSMSLGEANMEIGELLLSLDSSNGVSIPIYDSKSEQQVCKGYLDVKIGNLEDRHSALVTSEKSISGNVSPVANEAVEIEHPLPLSNQDKADLVVETARAKLQSCPPQSSSYKELLSIFSNSLLSRYEQKGNIEDLQMAIQHNMRLLEMCPLGHGSHIAVLCNLANALKHNFTRYGQSSDLEQSIQLYRSAVDSCSPRDPKYLAVVQSYASGLRLRFSHQGDAQDLELAIQSCIIALDHCQQGHPHRAALLQTLSNSIFSRFDLRGQPNDLKLVIEYSTTALELRPPGHPARFSSLYGLAEALQFRFDREGDYKDLELSTEYQRSAMALCRPGHHSYPLLLNSLGNALLAAFQHRGDYGKLQSAIEILTDGVKYSPEGDVNRTLLFTNLANALWNRFHYGGDSNDLVLAIDYYEKPLNLQHRRNPNYISSLFNLANALLLRFRQKGQLKDLDLAFDYFRTLFEICPSDHATRPTCLTGFGSVLINRFKEKGDIRDLKQAIQYFEEGLAICQPGDPMLNGPMLHLADALIIRFRQEGCGDDLELAIKYCGDIIGLLQPEHITYKTCLMTFGDALYNRFEQQAEITDLDLAISYYRRTLLAVDHVSPIYSLATVSLANALLEYFKQRAKIDDLEEAIQLYATSLRECPSGHPNRSTCLTNFGNALICRFQCRGDVDDMELAIQYHTEVVELHSPEHYDHSLWLSNLACGIFARYQYQADSDDLSRVIAYYNNALEHSQSLKGPKHFALLTNLGTCLSLRFRVDGVLSDLTMAIQYHRTVLESLPPKHPMVGLALTGLGSALYSRYESQGDLDDLEQAIQFAYSSLKLMLPDDPSYAMTVCQLSDFLLICYTKDKSLQTLLAVYLLLQKAVAYTPDDHPNRVRIYQSLIKIHGVRFNLNHEAGDQEKIFEYYNSALSHSTGSPFDRLQVALGWVTDAEKFGDTSALKAYQVSFDLLDHHITATPSVSSRHQVLQSRKISEIMALSADATSCAIREGKLELAVELSERSRGMLWTQLSRFRTPLDDLRLVGKAGKCLADRFETLNGPVVIVNISQHSCDAIIILQTGPPRHVRLPDVTATKVSEISTSLLDILKSTSGIGEEKTRERGITMILRELWELIVKPVVGELMGIIPRGSRIWWCPTSKLSSLPLHAAGQYHQDGRNLSNIYISSYTPTIAALIRSRRYSTDTRTFLAIGQAQPSQSSQEPELKSVGTELKLVKGLVPASVSFTELNGDEGTSDAALQGFREHSWIHLACHGKQDFAQPFDSSFALRDKPLRLIDIIGEDLSHQQFAFLSACHTAVGDRKTPDEVIHLAAGMQFSGFRSVIGTMWAVDDKTAQHMVSEFYTHMFSEGLDCTNAAKALNKAAKTAKTKFKEVSLDQRIVFIHIGA</sequence>
<dbReference type="EMBL" id="GL945480">
    <property type="protein sequence ID" value="EGN99493.1"/>
    <property type="molecule type" value="Genomic_DNA"/>
</dbReference>
<dbReference type="SUPFAM" id="SSF81901">
    <property type="entry name" value="HCP-like"/>
    <property type="match status" value="2"/>
</dbReference>
<organism evidence="3">
    <name type="scientific">Serpula lacrymans var. lacrymans (strain S7.3)</name>
    <name type="common">Dry rot fungus</name>
    <dbReference type="NCBI Taxonomy" id="936435"/>
    <lineage>
        <taxon>Eukaryota</taxon>
        <taxon>Fungi</taxon>
        <taxon>Dikarya</taxon>
        <taxon>Basidiomycota</taxon>
        <taxon>Agaricomycotina</taxon>
        <taxon>Agaricomycetes</taxon>
        <taxon>Agaricomycetidae</taxon>
        <taxon>Boletales</taxon>
        <taxon>Coniophorineae</taxon>
        <taxon>Serpulaceae</taxon>
        <taxon>Serpula</taxon>
    </lineage>
</organism>
<dbReference type="InterPro" id="IPR024983">
    <property type="entry name" value="CHAT_dom"/>
</dbReference>
<name>F8PXG7_SERL3</name>
<dbReference type="InterPro" id="IPR035892">
    <property type="entry name" value="C2_domain_sf"/>
</dbReference>
<dbReference type="Gene3D" id="1.25.40.10">
    <property type="entry name" value="Tetratricopeptide repeat domain"/>
    <property type="match status" value="4"/>
</dbReference>
<dbReference type="InterPro" id="IPR000008">
    <property type="entry name" value="C2_dom"/>
</dbReference>
<protein>
    <recommendedName>
        <fullName evidence="1">C2 domain-containing protein</fullName>
    </recommendedName>
</protein>
<dbReference type="eggNOG" id="KOG4626">
    <property type="taxonomic scope" value="Eukaryota"/>
</dbReference>
<dbReference type="Pfam" id="PF12770">
    <property type="entry name" value="CHAT"/>
    <property type="match status" value="1"/>
</dbReference>
<accession>F8PXG7</accession>
<dbReference type="PANTHER" id="PTHR19959">
    <property type="entry name" value="KINESIN LIGHT CHAIN"/>
    <property type="match status" value="1"/>
</dbReference>
<evidence type="ECO:0000313" key="3">
    <source>
        <dbReference type="Proteomes" id="UP000008063"/>
    </source>
</evidence>
<dbReference type="Proteomes" id="UP000008063">
    <property type="component" value="Unassembled WGS sequence"/>
</dbReference>
<dbReference type="OMA" id="YERTGAM"/>
<dbReference type="PANTHER" id="PTHR19959:SF119">
    <property type="entry name" value="FUNGAL LIPASE-LIKE DOMAIN-CONTAINING PROTEIN"/>
    <property type="match status" value="1"/>
</dbReference>
<dbReference type="PROSITE" id="PS50004">
    <property type="entry name" value="C2"/>
    <property type="match status" value="1"/>
</dbReference>
<keyword evidence="3" id="KW-1185">Reference proteome</keyword>
<proteinExistence type="predicted"/>
<dbReference type="STRING" id="936435.F8PXG7"/>
<evidence type="ECO:0000259" key="1">
    <source>
        <dbReference type="PROSITE" id="PS50004"/>
    </source>
</evidence>